<dbReference type="SUPFAM" id="SSF50331">
    <property type="entry name" value="MOP-like"/>
    <property type="match status" value="1"/>
</dbReference>
<dbReference type="OrthoDB" id="8045127at2"/>
<dbReference type="Pfam" id="PF00005">
    <property type="entry name" value="ABC_tran"/>
    <property type="match status" value="1"/>
</dbReference>
<dbReference type="GO" id="GO:0140359">
    <property type="term" value="F:ABC-type transporter activity"/>
    <property type="evidence" value="ECO:0007669"/>
    <property type="project" value="InterPro"/>
</dbReference>
<dbReference type="RefSeq" id="WP_085421761.1">
    <property type="nucleotide sequence ID" value="NZ_FXAF01000006.1"/>
</dbReference>
<dbReference type="Gene3D" id="3.40.50.300">
    <property type="entry name" value="P-loop containing nucleotide triphosphate hydrolases"/>
    <property type="match status" value="1"/>
</dbReference>
<gene>
    <name evidence="8" type="ORF">SAMN02982989_1451</name>
</gene>
<evidence type="ECO:0000313" key="8">
    <source>
        <dbReference type="EMBL" id="SMF35543.1"/>
    </source>
</evidence>
<organism evidence="8 9">
    <name type="scientific">Xaviernesmea oryzae</name>
    <dbReference type="NCBI Taxonomy" id="464029"/>
    <lineage>
        <taxon>Bacteria</taxon>
        <taxon>Pseudomonadati</taxon>
        <taxon>Pseudomonadota</taxon>
        <taxon>Alphaproteobacteria</taxon>
        <taxon>Hyphomicrobiales</taxon>
        <taxon>Rhizobiaceae</taxon>
        <taxon>Rhizobium/Agrobacterium group</taxon>
        <taxon>Xaviernesmea</taxon>
    </lineage>
</organism>
<dbReference type="InterPro" id="IPR047641">
    <property type="entry name" value="ABC_transpr_MalK/UgpC-like"/>
</dbReference>
<dbReference type="InterPro" id="IPR008995">
    <property type="entry name" value="Mo/tungstate-bd_C_term_dom"/>
</dbReference>
<dbReference type="SUPFAM" id="SSF52540">
    <property type="entry name" value="P-loop containing nucleoside triphosphate hydrolases"/>
    <property type="match status" value="1"/>
</dbReference>
<dbReference type="Gene3D" id="2.40.50.140">
    <property type="entry name" value="Nucleic acid-binding proteins"/>
    <property type="match status" value="1"/>
</dbReference>
<accession>A0A1X7EKH9</accession>
<dbReference type="PROSITE" id="PS00211">
    <property type="entry name" value="ABC_TRANSPORTER_1"/>
    <property type="match status" value="1"/>
</dbReference>
<evidence type="ECO:0000313" key="9">
    <source>
        <dbReference type="Proteomes" id="UP000192903"/>
    </source>
</evidence>
<dbReference type="NCBIfam" id="NF008653">
    <property type="entry name" value="PRK11650.1"/>
    <property type="match status" value="1"/>
</dbReference>
<keyword evidence="9" id="KW-1185">Reference proteome</keyword>
<evidence type="ECO:0000256" key="2">
    <source>
        <dbReference type="ARBA" id="ARBA00005417"/>
    </source>
</evidence>
<evidence type="ECO:0000256" key="1">
    <source>
        <dbReference type="ARBA" id="ARBA00004417"/>
    </source>
</evidence>
<dbReference type="EMBL" id="FXAF01000006">
    <property type="protein sequence ID" value="SMF35543.1"/>
    <property type="molecule type" value="Genomic_DNA"/>
</dbReference>
<dbReference type="PANTHER" id="PTHR43875">
    <property type="entry name" value="MALTODEXTRIN IMPORT ATP-BINDING PROTEIN MSMX"/>
    <property type="match status" value="1"/>
</dbReference>
<dbReference type="InterPro" id="IPR015855">
    <property type="entry name" value="ABC_transpr_MalK-like"/>
</dbReference>
<feature type="domain" description="ABC transporter" evidence="7">
    <location>
        <begin position="4"/>
        <end position="234"/>
    </location>
</feature>
<evidence type="ECO:0000256" key="3">
    <source>
        <dbReference type="ARBA" id="ARBA00022448"/>
    </source>
</evidence>
<dbReference type="GO" id="GO:0016887">
    <property type="term" value="F:ATP hydrolysis activity"/>
    <property type="evidence" value="ECO:0007669"/>
    <property type="project" value="InterPro"/>
</dbReference>
<dbReference type="PROSITE" id="PS50893">
    <property type="entry name" value="ABC_TRANSPORTER_2"/>
    <property type="match status" value="1"/>
</dbReference>
<evidence type="ECO:0000259" key="7">
    <source>
        <dbReference type="PROSITE" id="PS50893"/>
    </source>
</evidence>
<keyword evidence="4" id="KW-1003">Cell membrane</keyword>
<comment type="subcellular location">
    <subcellularLocation>
        <location evidence="1">Cell inner membrane</location>
        <topology evidence="1">Peripheral membrane protein</topology>
    </subcellularLocation>
</comment>
<name>A0A1X7EKH9_9HYPH</name>
<keyword evidence="4" id="KW-0472">Membrane</keyword>
<keyword evidence="4" id="KW-0997">Cell inner membrane</keyword>
<dbReference type="InterPro" id="IPR027417">
    <property type="entry name" value="P-loop_NTPase"/>
</dbReference>
<evidence type="ECO:0000256" key="6">
    <source>
        <dbReference type="ARBA" id="ARBA00022840"/>
    </source>
</evidence>
<keyword evidence="3" id="KW-0813">Transport</keyword>
<dbReference type="SMART" id="SM00382">
    <property type="entry name" value="AAA"/>
    <property type="match status" value="1"/>
</dbReference>
<reference evidence="9" key="1">
    <citation type="submission" date="2017-04" db="EMBL/GenBank/DDBJ databases">
        <authorList>
            <person name="Varghese N."/>
            <person name="Submissions S."/>
        </authorList>
    </citation>
    <scope>NUCLEOTIDE SEQUENCE [LARGE SCALE GENOMIC DNA]</scope>
    <source>
        <strain evidence="9">B4P</strain>
    </source>
</reference>
<dbReference type="FunFam" id="3.40.50.300:FF:000042">
    <property type="entry name" value="Maltose/maltodextrin ABC transporter, ATP-binding protein"/>
    <property type="match status" value="1"/>
</dbReference>
<dbReference type="CDD" id="cd03301">
    <property type="entry name" value="ABC_MalK_N"/>
    <property type="match status" value="1"/>
</dbReference>
<evidence type="ECO:0000256" key="5">
    <source>
        <dbReference type="ARBA" id="ARBA00022741"/>
    </source>
</evidence>
<protein>
    <submittedName>
        <fullName evidence="8">Carbohydrate ABC transporter ATP-binding protein, CUT1 family</fullName>
    </submittedName>
</protein>
<keyword evidence="6 8" id="KW-0067">ATP-binding</keyword>
<dbReference type="InterPro" id="IPR012340">
    <property type="entry name" value="NA-bd_OB-fold"/>
</dbReference>
<dbReference type="InterPro" id="IPR003439">
    <property type="entry name" value="ABC_transporter-like_ATP-bd"/>
</dbReference>
<dbReference type="STRING" id="464029.SAMN02982989_1451"/>
<dbReference type="GO" id="GO:0008643">
    <property type="term" value="P:carbohydrate transport"/>
    <property type="evidence" value="ECO:0007669"/>
    <property type="project" value="InterPro"/>
</dbReference>
<keyword evidence="5" id="KW-0547">Nucleotide-binding</keyword>
<dbReference type="Pfam" id="PF17912">
    <property type="entry name" value="OB_MalK"/>
    <property type="match status" value="1"/>
</dbReference>
<evidence type="ECO:0000256" key="4">
    <source>
        <dbReference type="ARBA" id="ARBA00022519"/>
    </source>
</evidence>
<dbReference type="GO" id="GO:0005524">
    <property type="term" value="F:ATP binding"/>
    <property type="evidence" value="ECO:0007669"/>
    <property type="project" value="UniProtKB-KW"/>
</dbReference>
<dbReference type="InterPro" id="IPR040582">
    <property type="entry name" value="OB_MalK-like"/>
</dbReference>
<comment type="similarity">
    <text evidence="2">Belongs to the ABC transporter superfamily.</text>
</comment>
<dbReference type="Gene3D" id="2.40.50.100">
    <property type="match status" value="1"/>
</dbReference>
<dbReference type="InterPro" id="IPR003593">
    <property type="entry name" value="AAA+_ATPase"/>
</dbReference>
<dbReference type="InterPro" id="IPR017871">
    <property type="entry name" value="ABC_transporter-like_CS"/>
</dbReference>
<sequence>MASVQMTGVKKTFGALDVIHSLDLKIEDGAFVALVGPSGCGKSTLLRMIAGLEETTAGEISIGSKVVNDLTPRERNIAMVFQNYALYPHMTVAENMGFNLKLAKKPQAEIDARVNEAARMLGLTPLLGRRPSQLSGGQRQRVAMGRAVVRKPQVFLFDEPLSNLDAKLRVQMRSEIKALHQKVGTTSIYVTHDQIEAMTLADHIVVMHGGRIEQQGHPLELYRKPANLFVAGFIGTPAMNFVDAVGGSDDRGPLAKLPGGEAIRVDGIRLEEGRPVTLGFRPEHLTAHGSGTRLAGPARFVEPTGALTHVTFDLGGRDIVAVVDGERQVLTGEAFEASVAPELVHVFDRQSGARLNAA</sequence>
<proteinExistence type="inferred from homology"/>
<dbReference type="AlphaFoldDB" id="A0A1X7EKH9"/>
<dbReference type="PANTHER" id="PTHR43875:SF1">
    <property type="entry name" value="OSMOPROTECTIVE COMPOUNDS UPTAKE ATP-BINDING PROTEIN GGTA"/>
    <property type="match status" value="1"/>
</dbReference>
<dbReference type="Proteomes" id="UP000192903">
    <property type="component" value="Unassembled WGS sequence"/>
</dbReference>
<dbReference type="GO" id="GO:0055052">
    <property type="term" value="C:ATP-binding cassette (ABC) transporter complex, substrate-binding subunit-containing"/>
    <property type="evidence" value="ECO:0007669"/>
    <property type="project" value="TreeGrafter"/>
</dbReference>